<feature type="domain" description="Kinesin motor" evidence="9">
    <location>
        <begin position="114"/>
        <end position="437"/>
    </location>
</feature>
<dbReference type="PROSITE" id="PS50067">
    <property type="entry name" value="KINESIN_MOTOR_2"/>
    <property type="match status" value="1"/>
</dbReference>
<evidence type="ECO:0000256" key="2">
    <source>
        <dbReference type="ARBA" id="ARBA00022701"/>
    </source>
</evidence>
<dbReference type="InterPro" id="IPR027640">
    <property type="entry name" value="Kinesin-like_fam"/>
</dbReference>
<keyword evidence="5 8" id="KW-0175">Coiled coil</keyword>
<dbReference type="FunFam" id="3.40.850.10:FF:000074">
    <property type="entry name" value="p-loop containing nucleoside triphosphate hydrolase superfamily protein"/>
    <property type="match status" value="1"/>
</dbReference>
<evidence type="ECO:0000256" key="3">
    <source>
        <dbReference type="ARBA" id="ARBA00022741"/>
    </source>
</evidence>
<protein>
    <submittedName>
        <fullName evidence="10">KINESIN-LIKE PROTEIN KLP-3</fullName>
    </submittedName>
</protein>
<keyword evidence="3 7" id="KW-0547">Nucleotide-binding</keyword>
<feature type="coiled-coil region" evidence="8">
    <location>
        <begin position="441"/>
        <end position="468"/>
    </location>
</feature>
<dbReference type="PANTHER" id="PTHR47972">
    <property type="entry name" value="KINESIN-LIKE PROTEIN KLP-3"/>
    <property type="match status" value="1"/>
</dbReference>
<evidence type="ECO:0000256" key="5">
    <source>
        <dbReference type="ARBA" id="ARBA00023054"/>
    </source>
</evidence>
<organism evidence="10 11">
    <name type="scientific">Salix viminalis</name>
    <name type="common">Common osier</name>
    <name type="synonym">Basket willow</name>
    <dbReference type="NCBI Taxonomy" id="40686"/>
    <lineage>
        <taxon>Eukaryota</taxon>
        <taxon>Viridiplantae</taxon>
        <taxon>Streptophyta</taxon>
        <taxon>Embryophyta</taxon>
        <taxon>Tracheophyta</taxon>
        <taxon>Spermatophyta</taxon>
        <taxon>Magnoliopsida</taxon>
        <taxon>eudicotyledons</taxon>
        <taxon>Gunneridae</taxon>
        <taxon>Pentapetalae</taxon>
        <taxon>rosids</taxon>
        <taxon>fabids</taxon>
        <taxon>Malpighiales</taxon>
        <taxon>Salicaceae</taxon>
        <taxon>Saliceae</taxon>
        <taxon>Salix</taxon>
    </lineage>
</organism>
<evidence type="ECO:0000313" key="10">
    <source>
        <dbReference type="EMBL" id="KAJ6702733.1"/>
    </source>
</evidence>
<keyword evidence="4 7" id="KW-0067">ATP-binding</keyword>
<comment type="similarity">
    <text evidence="1">Belongs to the TRAFAC class myosin-kinesin ATPase superfamily. Kinesin family. KIN-14 subfamily.</text>
</comment>
<dbReference type="GO" id="GO:0005874">
    <property type="term" value="C:microtubule"/>
    <property type="evidence" value="ECO:0007669"/>
    <property type="project" value="UniProtKB-KW"/>
</dbReference>
<comment type="caution">
    <text evidence="10">The sequence shown here is derived from an EMBL/GenBank/DDBJ whole genome shotgun (WGS) entry which is preliminary data.</text>
</comment>
<evidence type="ECO:0000313" key="11">
    <source>
        <dbReference type="Proteomes" id="UP001151529"/>
    </source>
</evidence>
<keyword evidence="11" id="KW-1185">Reference proteome</keyword>
<dbReference type="InterPro" id="IPR001752">
    <property type="entry name" value="Kinesin_motor_dom"/>
</dbReference>
<gene>
    <name evidence="10" type="ORF">OIU85_028766</name>
</gene>
<dbReference type="OrthoDB" id="3176171at2759"/>
<dbReference type="GO" id="GO:0008017">
    <property type="term" value="F:microtubule binding"/>
    <property type="evidence" value="ECO:0007669"/>
    <property type="project" value="InterPro"/>
</dbReference>
<dbReference type="InterPro" id="IPR036961">
    <property type="entry name" value="Kinesin_motor_dom_sf"/>
</dbReference>
<reference evidence="10" key="1">
    <citation type="submission" date="2022-11" db="EMBL/GenBank/DDBJ databases">
        <authorList>
            <person name="Hyden B.L."/>
            <person name="Feng K."/>
            <person name="Yates T."/>
            <person name="Jawdy S."/>
            <person name="Smart L.B."/>
            <person name="Muchero W."/>
        </authorList>
    </citation>
    <scope>NUCLEOTIDE SEQUENCE</scope>
    <source>
        <tissue evidence="10">Shoot tip</tissue>
    </source>
</reference>
<dbReference type="SUPFAM" id="SSF52540">
    <property type="entry name" value="P-loop containing nucleoside triphosphate hydrolases"/>
    <property type="match status" value="1"/>
</dbReference>
<proteinExistence type="inferred from homology"/>
<dbReference type="Gene3D" id="3.40.850.10">
    <property type="entry name" value="Kinesin motor domain"/>
    <property type="match status" value="1"/>
</dbReference>
<feature type="binding site" evidence="7">
    <location>
        <begin position="194"/>
        <end position="201"/>
    </location>
    <ligand>
        <name>ATP</name>
        <dbReference type="ChEBI" id="CHEBI:30616"/>
    </ligand>
</feature>
<dbReference type="GO" id="GO:0007018">
    <property type="term" value="P:microtubule-based movement"/>
    <property type="evidence" value="ECO:0007669"/>
    <property type="project" value="InterPro"/>
</dbReference>
<sequence length="936" mass="105120">MKQRHHIFSTDQYWEAEKMDSRKSARNLAESLHSLLGIKANLTSNWVKSVCDIIKTLPTEKSVDVQPTNSDINDDDRSAISKTKDELTVLTNHINQLNIKRRQILNEFLDLKGNIRVFCRIRPITSGENSGHLRPVVASDSNKVVLKLMDSKSKSYTFDKVLHPDSSQDEVFTEVEPIIKSVLDGYNACIFAYGQTGTGKTFTMEGDGDTPGIVPRAMEALFKQAVDSDHAFLISFSMLEIYMGNLKDLLVPKPTKATDPMPPCLSIQTDPTGGVEIDNLVAIKVNDCNQALRLYRLGCRFRSTASTNSNLTSSRSHCMIRVAITCFNAPERRNETSKIWLVDLGGSERVLKTKAWGKRLNEGKAINLSLSALGDVISALHRKKHHIPYRNSKLTQVLKDSLGGDSKTIMLVHVSPKEEDLCETICSLNFATRVKGVHLGNEDTLEAKEKKEVAMANLQQKMKHIEDEWLLVKSDIEILNKKLENLTGTGTSSEEQMEAYHSSMEEPLKKSRIVDITVNPLSKLPRFTRPTICSQRKSGAWYQTSEGRDDTVLARRRKPTFHRAESVSFPVKDHSENNSDHSFSRSSCLAGLNMKDNTDDATEYSQDTTESDFKFKGLQEHERASRNMISRKAGIIHIQKNRSRQMNKINRVKFSKIDSWLHLQKSESALSGCTQRKKQVLAVPIPEKKHKSKVESKSDNFLDENVHDYAFAKQIVNHDKINTFATTGAVGKPVSEAVMENPPKMLKDLFNEDSRSDVTFSLQTTGGKTMVQKLQLSVADVLTGNSEYNTFSQRDGCFPSLEECEDGNRVNDLSITKAPEGNIQCSDYFLLKISERSEFCPSELSTTSVCTKRDSGISFAMLDLESCCQQAPTDSKMEDSERQGFYSFLSLAKETRHGLLHLNSALFMNSENHESLVVTFRKPEGKLHNTGENFDV</sequence>
<keyword evidence="6 7" id="KW-0505">Motor protein</keyword>
<dbReference type="GO" id="GO:0003777">
    <property type="term" value="F:microtubule motor activity"/>
    <property type="evidence" value="ECO:0007669"/>
    <property type="project" value="InterPro"/>
</dbReference>
<reference evidence="10" key="2">
    <citation type="journal article" date="2023" name="Int. J. Mol. Sci.">
        <title>De Novo Assembly and Annotation of 11 Diverse Shrub Willow (Salix) Genomes Reveals Novel Gene Organization in Sex-Linked Regions.</title>
        <authorList>
            <person name="Hyden B."/>
            <person name="Feng K."/>
            <person name="Yates T.B."/>
            <person name="Jawdy S."/>
            <person name="Cereghino C."/>
            <person name="Smart L.B."/>
            <person name="Muchero W."/>
        </authorList>
    </citation>
    <scope>NUCLEOTIDE SEQUENCE [LARGE SCALE GENOMIC DNA]</scope>
    <source>
        <tissue evidence="10">Shoot tip</tissue>
    </source>
</reference>
<evidence type="ECO:0000256" key="8">
    <source>
        <dbReference type="SAM" id="Coils"/>
    </source>
</evidence>
<dbReference type="GO" id="GO:0005524">
    <property type="term" value="F:ATP binding"/>
    <property type="evidence" value="ECO:0007669"/>
    <property type="project" value="UniProtKB-UniRule"/>
</dbReference>
<dbReference type="SMART" id="SM00129">
    <property type="entry name" value="KISc"/>
    <property type="match status" value="1"/>
</dbReference>
<accession>A0A9Q0Q9Y5</accession>
<evidence type="ECO:0000256" key="4">
    <source>
        <dbReference type="ARBA" id="ARBA00022840"/>
    </source>
</evidence>
<evidence type="ECO:0000256" key="6">
    <source>
        <dbReference type="ARBA" id="ARBA00023175"/>
    </source>
</evidence>
<dbReference type="AlphaFoldDB" id="A0A9Q0Q9Y5"/>
<evidence type="ECO:0000256" key="7">
    <source>
        <dbReference type="PROSITE-ProRule" id="PRU00283"/>
    </source>
</evidence>
<dbReference type="InterPro" id="IPR027417">
    <property type="entry name" value="P-loop_NTPase"/>
</dbReference>
<dbReference type="Proteomes" id="UP001151529">
    <property type="component" value="Chromosome 3"/>
</dbReference>
<keyword evidence="2" id="KW-0493">Microtubule</keyword>
<dbReference type="Pfam" id="PF00225">
    <property type="entry name" value="Kinesin"/>
    <property type="match status" value="1"/>
</dbReference>
<dbReference type="EMBL" id="JAPFFL010000009">
    <property type="protein sequence ID" value="KAJ6702733.1"/>
    <property type="molecule type" value="Genomic_DNA"/>
</dbReference>
<dbReference type="PRINTS" id="PR00380">
    <property type="entry name" value="KINESINHEAVY"/>
</dbReference>
<evidence type="ECO:0000256" key="1">
    <source>
        <dbReference type="ARBA" id="ARBA00010899"/>
    </source>
</evidence>
<name>A0A9Q0Q9Y5_SALVM</name>
<dbReference type="PANTHER" id="PTHR47972:SF23">
    <property type="entry name" value="KINESIN MOTOR DOMAIN-CONTAINING PROTEIN"/>
    <property type="match status" value="1"/>
</dbReference>
<evidence type="ECO:0000259" key="9">
    <source>
        <dbReference type="PROSITE" id="PS50067"/>
    </source>
</evidence>